<dbReference type="EMBL" id="SJPE01000003">
    <property type="protein sequence ID" value="TBX70313.1"/>
    <property type="molecule type" value="Genomic_DNA"/>
</dbReference>
<keyword evidence="3" id="KW-1185">Reference proteome</keyword>
<gene>
    <name evidence="2" type="ORF">EZL74_03820</name>
</gene>
<reference evidence="2 3" key="1">
    <citation type="submission" date="2019-02" db="EMBL/GenBank/DDBJ databases">
        <title>Flavobacterium sp. RD-2-33 isolated from forest soil.</title>
        <authorList>
            <person name="Chaudhary D.K."/>
        </authorList>
    </citation>
    <scope>NUCLEOTIDE SEQUENCE [LARGE SCALE GENOMIC DNA]</scope>
    <source>
        <strain evidence="2 3">RD-2-33</strain>
    </source>
</reference>
<proteinExistence type="predicted"/>
<dbReference type="PANTHER" id="PTHR43130:SF3">
    <property type="entry name" value="HTH-TYPE TRANSCRIPTIONAL REGULATOR RV1931C"/>
    <property type="match status" value="1"/>
</dbReference>
<dbReference type="Pfam" id="PF01965">
    <property type="entry name" value="DJ-1_PfpI"/>
    <property type="match status" value="1"/>
</dbReference>
<dbReference type="PANTHER" id="PTHR43130">
    <property type="entry name" value="ARAC-FAMILY TRANSCRIPTIONAL REGULATOR"/>
    <property type="match status" value="1"/>
</dbReference>
<sequence>MKRIKKVGVITVSSVLVLLALVVTLLQPVLSFGQNPPYEGQKITHWKTPAVDPSKKTVLIIADNKQTELFDMLAPFYVFNATEQLNVYIVAKNETPIPLKKDLFVLPQLTFDQVEKMNLQAAVIVIPALSARDENQDPVILNFIKNHMTPTTKLISICDGATTAAATGLYDGRPITAHATDYAYVKKNFDKPIWTQNITVTQSGNFYSTAGVANAVDGSLLIVEQLLGKEVRLRVARQVNYPHADIRLKHNSVALTFGNKMSIIRRVLFNKRKKLGLLLHNGLNELRFASIVDTYSRTFPKTFKTFTLQDSVVKTQYGLTFIHTGDNRLNPKMDEVHVVMPESLSKEDEKYFQGIELVQQNSETYPMDQCLHRIANQYGVHYAQIVKVTLDYN</sequence>
<dbReference type="InterPro" id="IPR029062">
    <property type="entry name" value="Class_I_gatase-like"/>
</dbReference>
<feature type="domain" description="DJ-1/PfpI" evidence="1">
    <location>
        <begin position="56"/>
        <end position="224"/>
    </location>
</feature>
<dbReference type="OrthoDB" id="6382410at2"/>
<comment type="caution">
    <text evidence="2">The sequence shown here is derived from an EMBL/GenBank/DDBJ whole genome shotgun (WGS) entry which is preliminary data.</text>
</comment>
<dbReference type="Proteomes" id="UP000293300">
    <property type="component" value="Unassembled WGS sequence"/>
</dbReference>
<evidence type="ECO:0000313" key="3">
    <source>
        <dbReference type="Proteomes" id="UP000293300"/>
    </source>
</evidence>
<dbReference type="InterPro" id="IPR002818">
    <property type="entry name" value="DJ-1/PfpI"/>
</dbReference>
<dbReference type="Gene3D" id="3.40.50.880">
    <property type="match status" value="1"/>
</dbReference>
<dbReference type="InterPro" id="IPR052158">
    <property type="entry name" value="INH-QAR"/>
</dbReference>
<name>A0A4Q9Z1Z4_9FLAO</name>
<organism evidence="2 3">
    <name type="scientific">Flavobacterium silvisoli</name>
    <dbReference type="NCBI Taxonomy" id="2529433"/>
    <lineage>
        <taxon>Bacteria</taxon>
        <taxon>Pseudomonadati</taxon>
        <taxon>Bacteroidota</taxon>
        <taxon>Flavobacteriia</taxon>
        <taxon>Flavobacteriales</taxon>
        <taxon>Flavobacteriaceae</taxon>
        <taxon>Flavobacterium</taxon>
    </lineage>
</organism>
<evidence type="ECO:0000313" key="2">
    <source>
        <dbReference type="EMBL" id="TBX70313.1"/>
    </source>
</evidence>
<dbReference type="RefSeq" id="WP_131475274.1">
    <property type="nucleotide sequence ID" value="NZ_SJPE01000003.1"/>
</dbReference>
<accession>A0A4Q9Z1Z4</accession>
<protein>
    <recommendedName>
        <fullName evidence="1">DJ-1/PfpI domain-containing protein</fullName>
    </recommendedName>
</protein>
<dbReference type="SUPFAM" id="SSF52317">
    <property type="entry name" value="Class I glutamine amidotransferase-like"/>
    <property type="match status" value="1"/>
</dbReference>
<evidence type="ECO:0000259" key="1">
    <source>
        <dbReference type="Pfam" id="PF01965"/>
    </source>
</evidence>
<dbReference type="AlphaFoldDB" id="A0A4Q9Z1Z4"/>